<reference evidence="2 3" key="1">
    <citation type="submission" date="2019-04" db="EMBL/GenBank/DDBJ databases">
        <authorList>
            <person name="Dong K."/>
        </authorList>
    </citation>
    <scope>NUCLEOTIDE SEQUENCE [LARGE SCALE GENOMIC DNA]</scope>
    <source>
        <strain evidence="3">dk3543</strain>
    </source>
</reference>
<evidence type="ECO:0000313" key="3">
    <source>
        <dbReference type="Proteomes" id="UP000307808"/>
    </source>
</evidence>
<protein>
    <submittedName>
        <fullName evidence="2">Carboxypeptidase regulatory-like domain-containing protein</fullName>
    </submittedName>
</protein>
<sequence length="475" mass="49473">MGRGSPRDQRPVRQRVRRALQESGPLLGGLALIAAVGAGFAWGQPPEARGLPTTADVPTAVPERPTGTVRGVVHDVDGAPAAGVVVEVVTGPFVSRAARPSATSSVLLGPTWSDTTDADGTYEIPEVDAGPHRLVVSPDGGLWATWWFGGAATVDLARDFRVDAQQDVVLDLDVLPAASIRGTVAEPGPAVRSATAGESGDVAAATEVVLERRTGRGWTTVSRSAVARSGEYEVDGLLPGDYRVLADSPRSGITYAPSAASPAEAQLHPVAVGESVDVDVEVPPPATVTGRLTTSAGTPLPGREIGFSAGWVVVDPRFPPIADQRRTVRTDASGHFAVRLGTGEWSAHTDPRCVGTGTSRLDVVAGRDGTWALVDDAVATLSGRVVRPDGTPRSGVRVSLGNSRAACGQSATTDKRGRWRIARVPPGPTLVEYVVDTPRGTQFRSYHPGVRKPADSSRIDVALGARVTGLRATVR</sequence>
<keyword evidence="2" id="KW-0378">Hydrolase</keyword>
<keyword evidence="1" id="KW-1133">Transmembrane helix</keyword>
<dbReference type="Proteomes" id="UP000307808">
    <property type="component" value="Unassembled WGS sequence"/>
</dbReference>
<keyword evidence="1" id="KW-0812">Transmembrane</keyword>
<evidence type="ECO:0000256" key="1">
    <source>
        <dbReference type="SAM" id="Phobius"/>
    </source>
</evidence>
<dbReference type="GO" id="GO:0004180">
    <property type="term" value="F:carboxypeptidase activity"/>
    <property type="evidence" value="ECO:0007669"/>
    <property type="project" value="UniProtKB-KW"/>
</dbReference>
<dbReference type="SUPFAM" id="SSF49452">
    <property type="entry name" value="Starch-binding domain-like"/>
    <property type="match status" value="2"/>
</dbReference>
<dbReference type="Gene3D" id="2.60.40.1120">
    <property type="entry name" value="Carboxypeptidase-like, regulatory domain"/>
    <property type="match status" value="1"/>
</dbReference>
<keyword evidence="2" id="KW-0645">Protease</keyword>
<dbReference type="EMBL" id="SZPY01000005">
    <property type="protein sequence ID" value="TKI60353.1"/>
    <property type="molecule type" value="Genomic_DNA"/>
</dbReference>
<gene>
    <name evidence="2" type="ORF">FC770_16255</name>
</gene>
<dbReference type="GO" id="GO:0030246">
    <property type="term" value="F:carbohydrate binding"/>
    <property type="evidence" value="ECO:0007669"/>
    <property type="project" value="InterPro"/>
</dbReference>
<name>A0A4V5TJN7_9ACTN</name>
<keyword evidence="2" id="KW-0121">Carboxypeptidase</keyword>
<dbReference type="AlphaFoldDB" id="A0A4V5TJN7"/>
<accession>A0A4V5TJN7</accession>
<evidence type="ECO:0000313" key="2">
    <source>
        <dbReference type="EMBL" id="TKI60353.1"/>
    </source>
</evidence>
<comment type="caution">
    <text evidence="2">The sequence shown here is derived from an EMBL/GenBank/DDBJ whole genome shotgun (WGS) entry which is preliminary data.</text>
</comment>
<keyword evidence="3" id="KW-1185">Reference proteome</keyword>
<dbReference type="Pfam" id="PF13620">
    <property type="entry name" value="CarboxypepD_reg"/>
    <property type="match status" value="1"/>
</dbReference>
<proteinExistence type="predicted"/>
<dbReference type="RefSeq" id="WP_137067386.1">
    <property type="nucleotide sequence ID" value="NZ_SZPY01000005.1"/>
</dbReference>
<feature type="transmembrane region" description="Helical" evidence="1">
    <location>
        <begin position="23"/>
        <end position="43"/>
    </location>
</feature>
<dbReference type="InterPro" id="IPR013784">
    <property type="entry name" value="Carb-bd-like_fold"/>
</dbReference>
<organism evidence="2 3">
    <name type="scientific">Nocardioides jishulii</name>
    <dbReference type="NCBI Taxonomy" id="2575440"/>
    <lineage>
        <taxon>Bacteria</taxon>
        <taxon>Bacillati</taxon>
        <taxon>Actinomycetota</taxon>
        <taxon>Actinomycetes</taxon>
        <taxon>Propionibacteriales</taxon>
        <taxon>Nocardioidaceae</taxon>
        <taxon>Nocardioides</taxon>
    </lineage>
</organism>
<keyword evidence="1" id="KW-0472">Membrane</keyword>
<dbReference type="OrthoDB" id="5113267at2"/>